<dbReference type="Gene3D" id="3.40.190.10">
    <property type="entry name" value="Periplasmic binding protein-like II"/>
    <property type="match status" value="2"/>
</dbReference>
<reference evidence="6" key="1">
    <citation type="submission" date="2015-12" db="EMBL/GenBank/DDBJ databases">
        <title>Complete genome sequences of two moderately thermophilic Paenibacillus species.</title>
        <authorList>
            <person name="Butler R.III."/>
            <person name="Wang J."/>
            <person name="Stark B.C."/>
            <person name="Pombert J.-F."/>
        </authorList>
    </citation>
    <scope>NUCLEOTIDE SEQUENCE [LARGE SCALE GENOMIC DNA]</scope>
    <source>
        <strain evidence="6">32O-Y</strain>
    </source>
</reference>
<keyword evidence="2" id="KW-0805">Transcription regulation</keyword>
<dbReference type="KEGG" id="pnp:IJ22_47110"/>
<dbReference type="SUPFAM" id="SSF46785">
    <property type="entry name" value="Winged helix' DNA-binding domain"/>
    <property type="match status" value="1"/>
</dbReference>
<dbReference type="InterPro" id="IPR036388">
    <property type="entry name" value="WH-like_DNA-bd_sf"/>
</dbReference>
<dbReference type="PRINTS" id="PR00039">
    <property type="entry name" value="HTHLYSR"/>
</dbReference>
<dbReference type="Pfam" id="PF00126">
    <property type="entry name" value="HTH_1"/>
    <property type="match status" value="1"/>
</dbReference>
<dbReference type="GO" id="GO:0000976">
    <property type="term" value="F:transcription cis-regulatory region binding"/>
    <property type="evidence" value="ECO:0007669"/>
    <property type="project" value="TreeGrafter"/>
</dbReference>
<proteinExistence type="inferred from homology"/>
<dbReference type="InterPro" id="IPR036390">
    <property type="entry name" value="WH_DNA-bd_sf"/>
</dbReference>
<dbReference type="PROSITE" id="PS50931">
    <property type="entry name" value="HTH_LYSR"/>
    <property type="match status" value="1"/>
</dbReference>
<evidence type="ECO:0000256" key="4">
    <source>
        <dbReference type="ARBA" id="ARBA00023163"/>
    </source>
</evidence>
<dbReference type="InterPro" id="IPR000847">
    <property type="entry name" value="LysR_HTH_N"/>
</dbReference>
<evidence type="ECO:0000313" key="5">
    <source>
        <dbReference type="EMBL" id="ALS24973.1"/>
    </source>
</evidence>
<dbReference type="CDD" id="cd05466">
    <property type="entry name" value="PBP2_LTTR_substrate"/>
    <property type="match status" value="1"/>
</dbReference>
<dbReference type="PANTHER" id="PTHR30126:SF40">
    <property type="entry name" value="HTH-TYPE TRANSCRIPTIONAL REGULATOR GLTR"/>
    <property type="match status" value="1"/>
</dbReference>
<dbReference type="FunFam" id="1.10.10.10:FF:000001">
    <property type="entry name" value="LysR family transcriptional regulator"/>
    <property type="match status" value="1"/>
</dbReference>
<evidence type="ECO:0000256" key="2">
    <source>
        <dbReference type="ARBA" id="ARBA00023015"/>
    </source>
</evidence>
<dbReference type="RefSeq" id="WP_062410445.1">
    <property type="nucleotide sequence ID" value="NZ_BJCS01000014.1"/>
</dbReference>
<keyword evidence="6" id="KW-1185">Reference proteome</keyword>
<keyword evidence="4" id="KW-0804">Transcription</keyword>
<reference evidence="5 6" key="2">
    <citation type="journal article" date="2016" name="Genome Announc.">
        <title>Complete Genome Sequences of Two Interactive Moderate Thermophiles, Paenibacillus napthalenovorans 32O-Y and Paenibacillus sp. 32O-W.</title>
        <authorList>
            <person name="Butler R.R.III."/>
            <person name="Wang J."/>
            <person name="Stark B.C."/>
            <person name="Pombert J.F."/>
        </authorList>
    </citation>
    <scope>NUCLEOTIDE SEQUENCE [LARGE SCALE GENOMIC DNA]</scope>
    <source>
        <strain evidence="5 6">32O-Y</strain>
    </source>
</reference>
<dbReference type="Gene3D" id="1.10.10.10">
    <property type="entry name" value="Winged helix-like DNA-binding domain superfamily/Winged helix DNA-binding domain"/>
    <property type="match status" value="1"/>
</dbReference>
<accession>A0A0U2WBZ2</accession>
<organism evidence="5 6">
    <name type="scientific">Paenibacillus naphthalenovorans</name>
    <dbReference type="NCBI Taxonomy" id="162209"/>
    <lineage>
        <taxon>Bacteria</taxon>
        <taxon>Bacillati</taxon>
        <taxon>Bacillota</taxon>
        <taxon>Bacilli</taxon>
        <taxon>Bacillales</taxon>
        <taxon>Paenibacillaceae</taxon>
        <taxon>Paenibacillus</taxon>
    </lineage>
</organism>
<dbReference type="PATRIC" id="fig|162209.4.peg.4959"/>
<sequence length="297" mass="34670">MKTLEKIETFLVLAQCRSFMETAKRLYCSQPTISNHIQQLEEQFQCKLFHRSGKNVQLTRQGEIFLQYAKQITQLVEEAAVKMKDAERQDILAIYVSSYIGAYFFSDILSSFHQEYPKQALEVHTHCYTELRSALQQGRTNFALMPVYPEDDYIHANFDVHVLFHDEFPLVVPPNHPLTGRKVVYSRDLRNETLLLPRSHYLQEYIITELERQRVKVRFLQMSNFDMIKQAVKSHLGLAFLPFKAVEAEVAKGELAFKSVASLPIRRNNGIVIRKQTPLTETEFTFCHEVKRYFGVQ</sequence>
<dbReference type="AlphaFoldDB" id="A0A0U2WBZ2"/>
<dbReference type="Pfam" id="PF03466">
    <property type="entry name" value="LysR_substrate"/>
    <property type="match status" value="1"/>
</dbReference>
<dbReference type="STRING" id="162209.IJ22_47110"/>
<gene>
    <name evidence="5" type="ORF">IJ22_47110</name>
</gene>
<dbReference type="GO" id="GO:0003700">
    <property type="term" value="F:DNA-binding transcription factor activity"/>
    <property type="evidence" value="ECO:0007669"/>
    <property type="project" value="InterPro"/>
</dbReference>
<dbReference type="EMBL" id="CP013652">
    <property type="protein sequence ID" value="ALS24973.1"/>
    <property type="molecule type" value="Genomic_DNA"/>
</dbReference>
<comment type="similarity">
    <text evidence="1">Belongs to the LysR transcriptional regulatory family.</text>
</comment>
<dbReference type="SUPFAM" id="SSF53850">
    <property type="entry name" value="Periplasmic binding protein-like II"/>
    <property type="match status" value="1"/>
</dbReference>
<dbReference type="InterPro" id="IPR005119">
    <property type="entry name" value="LysR_subst-bd"/>
</dbReference>
<keyword evidence="3" id="KW-0238">DNA-binding</keyword>
<protein>
    <submittedName>
        <fullName evidence="5">LysR substrate binding domain-containing protein</fullName>
    </submittedName>
</protein>
<dbReference type="Proteomes" id="UP000061660">
    <property type="component" value="Chromosome"/>
</dbReference>
<name>A0A0U2WBZ2_9BACL</name>
<evidence type="ECO:0000256" key="1">
    <source>
        <dbReference type="ARBA" id="ARBA00009437"/>
    </source>
</evidence>
<dbReference type="PANTHER" id="PTHR30126">
    <property type="entry name" value="HTH-TYPE TRANSCRIPTIONAL REGULATOR"/>
    <property type="match status" value="1"/>
</dbReference>
<evidence type="ECO:0000313" key="6">
    <source>
        <dbReference type="Proteomes" id="UP000061660"/>
    </source>
</evidence>
<evidence type="ECO:0000256" key="3">
    <source>
        <dbReference type="ARBA" id="ARBA00023125"/>
    </source>
</evidence>